<dbReference type="PANTHER" id="PTHR43423:SF1">
    <property type="entry name" value="ABC TRANSPORTER I FAMILY MEMBER 17"/>
    <property type="match status" value="1"/>
</dbReference>
<evidence type="ECO:0000256" key="3">
    <source>
        <dbReference type="ARBA" id="ARBA00022741"/>
    </source>
</evidence>
<dbReference type="InterPro" id="IPR003593">
    <property type="entry name" value="AAA+_ATPase"/>
</dbReference>
<dbReference type="PANTHER" id="PTHR43423">
    <property type="entry name" value="ABC TRANSPORTER I FAMILY MEMBER 17"/>
    <property type="match status" value="1"/>
</dbReference>
<dbReference type="PROSITE" id="PS00211">
    <property type="entry name" value="ABC_TRANSPORTER_1"/>
    <property type="match status" value="1"/>
</dbReference>
<evidence type="ECO:0000313" key="7">
    <source>
        <dbReference type="EMBL" id="CAA9402077.1"/>
    </source>
</evidence>
<dbReference type="InterPro" id="IPR005670">
    <property type="entry name" value="PstB-like"/>
</dbReference>
<dbReference type="InterPro" id="IPR017871">
    <property type="entry name" value="ABC_transporter-like_CS"/>
</dbReference>
<dbReference type="InterPro" id="IPR003439">
    <property type="entry name" value="ABC_transporter-like_ATP-bd"/>
</dbReference>
<feature type="region of interest" description="Disordered" evidence="5">
    <location>
        <begin position="1"/>
        <end position="26"/>
    </location>
</feature>
<dbReference type="Pfam" id="PF00005">
    <property type="entry name" value="ABC_tran"/>
    <property type="match status" value="1"/>
</dbReference>
<dbReference type="SMART" id="SM00382">
    <property type="entry name" value="AAA"/>
    <property type="match status" value="1"/>
</dbReference>
<dbReference type="GO" id="GO:0005524">
    <property type="term" value="F:ATP binding"/>
    <property type="evidence" value="ECO:0007669"/>
    <property type="project" value="UniProtKB-KW"/>
</dbReference>
<accession>A0A6J4P1Y6</accession>
<dbReference type="PROSITE" id="PS50893">
    <property type="entry name" value="ABC_TRANSPORTER_2"/>
    <property type="match status" value="1"/>
</dbReference>
<protein>
    <submittedName>
        <fullName evidence="7">Phosphate transport ATP-binding protein PstB</fullName>
    </submittedName>
</protein>
<dbReference type="AlphaFoldDB" id="A0A6J4P1Y6"/>
<feature type="compositionally biased region" description="Basic and acidic residues" evidence="5">
    <location>
        <begin position="9"/>
        <end position="26"/>
    </location>
</feature>
<reference evidence="7" key="1">
    <citation type="submission" date="2020-02" db="EMBL/GenBank/DDBJ databases">
        <authorList>
            <person name="Meier V. D."/>
        </authorList>
    </citation>
    <scope>NUCLEOTIDE SEQUENCE</scope>
    <source>
        <strain evidence="7">AVDCRST_MAG64</strain>
    </source>
</reference>
<proteinExistence type="predicted"/>
<evidence type="ECO:0000256" key="4">
    <source>
        <dbReference type="ARBA" id="ARBA00022840"/>
    </source>
</evidence>
<keyword evidence="4 7" id="KW-0067">ATP-binding</keyword>
<keyword evidence="2" id="KW-0592">Phosphate transport</keyword>
<evidence type="ECO:0000256" key="5">
    <source>
        <dbReference type="SAM" id="MobiDB-lite"/>
    </source>
</evidence>
<dbReference type="Gene3D" id="3.40.50.300">
    <property type="entry name" value="P-loop containing nucleotide triphosphate hydrolases"/>
    <property type="match status" value="1"/>
</dbReference>
<feature type="domain" description="ABC transporter" evidence="6">
    <location>
        <begin position="27"/>
        <end position="272"/>
    </location>
</feature>
<keyword evidence="1" id="KW-0813">Transport</keyword>
<organism evidence="7">
    <name type="scientific">uncultured Phycisphaerae bacterium</name>
    <dbReference type="NCBI Taxonomy" id="904963"/>
    <lineage>
        <taxon>Bacteria</taxon>
        <taxon>Pseudomonadati</taxon>
        <taxon>Planctomycetota</taxon>
        <taxon>Phycisphaerae</taxon>
        <taxon>environmental samples</taxon>
    </lineage>
</organism>
<gene>
    <name evidence="7" type="ORF">AVDCRST_MAG64-1749</name>
</gene>
<keyword evidence="3" id="KW-0547">Nucleotide-binding</keyword>
<dbReference type="CDD" id="cd03260">
    <property type="entry name" value="ABC_PstB_phosphate_transporter"/>
    <property type="match status" value="1"/>
</dbReference>
<dbReference type="GO" id="GO:0016887">
    <property type="term" value="F:ATP hydrolysis activity"/>
    <property type="evidence" value="ECO:0007669"/>
    <property type="project" value="InterPro"/>
</dbReference>
<sequence>MPEPTPHLAPDRPRRRPTPEREARPAMEVRDLTVTAGGRTILRGVNLSIPPGQAFGLIGPSGAGKSTLLKCLNRLAELTPGMRVAGDVLLDGSSVYDRAVRPDDLRARVGMLFQQPVTFPRSIYQNVIFGVRHLGTVPRRRWPEAAETALREAALWDEVKDRLAEPAGRLSVGQQQRLCLARALACGPEVILMDEPTSALDARSTQQIEDLIGRLKARHTVVLVTHNIPQARRVADRLACLCVNDDAGEVAETAPCDELLDAPASRAVAEFLKHAGA</sequence>
<dbReference type="EMBL" id="CADCUQ010000401">
    <property type="protein sequence ID" value="CAA9402077.1"/>
    <property type="molecule type" value="Genomic_DNA"/>
</dbReference>
<dbReference type="InterPro" id="IPR027417">
    <property type="entry name" value="P-loop_NTPase"/>
</dbReference>
<name>A0A6J4P1Y6_9BACT</name>
<dbReference type="GO" id="GO:0035435">
    <property type="term" value="P:phosphate ion transmembrane transport"/>
    <property type="evidence" value="ECO:0007669"/>
    <property type="project" value="InterPro"/>
</dbReference>
<evidence type="ECO:0000256" key="1">
    <source>
        <dbReference type="ARBA" id="ARBA00022448"/>
    </source>
</evidence>
<dbReference type="SUPFAM" id="SSF52540">
    <property type="entry name" value="P-loop containing nucleoside triphosphate hydrolases"/>
    <property type="match status" value="1"/>
</dbReference>
<evidence type="ECO:0000259" key="6">
    <source>
        <dbReference type="PROSITE" id="PS50893"/>
    </source>
</evidence>
<evidence type="ECO:0000256" key="2">
    <source>
        <dbReference type="ARBA" id="ARBA00022592"/>
    </source>
</evidence>
<dbReference type="GO" id="GO:0005315">
    <property type="term" value="F:phosphate transmembrane transporter activity"/>
    <property type="evidence" value="ECO:0007669"/>
    <property type="project" value="InterPro"/>
</dbReference>
<dbReference type="GO" id="GO:0016020">
    <property type="term" value="C:membrane"/>
    <property type="evidence" value="ECO:0007669"/>
    <property type="project" value="InterPro"/>
</dbReference>